<comment type="caution">
    <text evidence="2">The sequence shown here is derived from an EMBL/GenBank/DDBJ whole genome shotgun (WGS) entry which is preliminary data.</text>
</comment>
<gene>
    <name evidence="2" type="ORF">R1523_14380</name>
</gene>
<keyword evidence="3" id="KW-1185">Reference proteome</keyword>
<name>A0ABU3YLG9_9HYPH</name>
<evidence type="ECO:0000259" key="1">
    <source>
        <dbReference type="Pfam" id="PF06114"/>
    </source>
</evidence>
<dbReference type="Gene3D" id="1.10.10.2910">
    <property type="match status" value="1"/>
</dbReference>
<accession>A0ABU3YLG9</accession>
<reference evidence="3" key="1">
    <citation type="journal article" date="2023" name="Int. J. Mol. Sci.">
        <title>Genomic and Metabolic Characterization of Plant Growth-Promoting Rhizobacteria Isolated from Nodules of Clovers Grown in Non-Farmed Soil.</title>
        <authorList>
            <person name="Wojcik M."/>
            <person name="Koper P."/>
            <person name="Zebracki K."/>
            <person name="Marczak M."/>
            <person name="Mazur A."/>
        </authorList>
    </citation>
    <scope>NUCLEOTIDE SEQUENCE [LARGE SCALE GENOMIC DNA]</scope>
    <source>
        <strain evidence="3">KB12</strain>
    </source>
</reference>
<evidence type="ECO:0000313" key="3">
    <source>
        <dbReference type="Proteomes" id="UP001187203"/>
    </source>
</evidence>
<dbReference type="PANTHER" id="PTHR43236:SF2">
    <property type="entry name" value="BLL0069 PROTEIN"/>
    <property type="match status" value="1"/>
</dbReference>
<dbReference type="RefSeq" id="WP_317276284.1">
    <property type="nucleotide sequence ID" value="NZ_JAWJWH010000006.1"/>
</dbReference>
<dbReference type="InterPro" id="IPR052345">
    <property type="entry name" value="Rad_response_metalloprotease"/>
</dbReference>
<sequence>MPSTQSADWPEKAAASVLERFRLGDSAPIPVDKIAKGLGALVRYSPLDNELSGMIYIKDGTPIIGVNALHHINRQRFTIAHECGHLELHRDLLSSQVHVDKEFSVPMLLNRDHQSSLGTEPIEIQANRFAAALLVPHALLQEILDGRLASVDIDDESPLDELARKFRVSKSMMEYRLKSLSATK</sequence>
<dbReference type="Proteomes" id="UP001187203">
    <property type="component" value="Unassembled WGS sequence"/>
</dbReference>
<proteinExistence type="predicted"/>
<feature type="domain" description="IrrE N-terminal-like" evidence="1">
    <location>
        <begin position="36"/>
        <end position="178"/>
    </location>
</feature>
<dbReference type="InterPro" id="IPR010359">
    <property type="entry name" value="IrrE_HExxH"/>
</dbReference>
<protein>
    <submittedName>
        <fullName evidence="2">ImmA/IrrE family metallo-endopeptidase</fullName>
    </submittedName>
</protein>
<dbReference type="PANTHER" id="PTHR43236">
    <property type="entry name" value="ANTITOXIN HIGA1"/>
    <property type="match status" value="1"/>
</dbReference>
<evidence type="ECO:0000313" key="2">
    <source>
        <dbReference type="EMBL" id="MDV4186688.1"/>
    </source>
</evidence>
<organism evidence="2 3">
    <name type="scientific">Rhizobium brockwellii</name>
    <dbReference type="NCBI Taxonomy" id="3019932"/>
    <lineage>
        <taxon>Bacteria</taxon>
        <taxon>Pseudomonadati</taxon>
        <taxon>Pseudomonadota</taxon>
        <taxon>Alphaproteobacteria</taxon>
        <taxon>Hyphomicrobiales</taxon>
        <taxon>Rhizobiaceae</taxon>
        <taxon>Rhizobium/Agrobacterium group</taxon>
        <taxon>Rhizobium</taxon>
    </lineage>
</organism>
<dbReference type="EMBL" id="JAWJWI010000006">
    <property type="protein sequence ID" value="MDV4186688.1"/>
    <property type="molecule type" value="Genomic_DNA"/>
</dbReference>
<dbReference type="Pfam" id="PF06114">
    <property type="entry name" value="Peptidase_M78"/>
    <property type="match status" value="1"/>
</dbReference>